<gene>
    <name evidence="1" type="ORF">AMTR_s00004p00110000</name>
</gene>
<keyword evidence="2" id="KW-1185">Reference proteome</keyword>
<accession>W1NDI2</accession>
<reference evidence="2" key="1">
    <citation type="journal article" date="2013" name="Science">
        <title>The Amborella genome and the evolution of flowering plants.</title>
        <authorList>
            <consortium name="Amborella Genome Project"/>
        </authorList>
    </citation>
    <scope>NUCLEOTIDE SEQUENCE [LARGE SCALE GENOMIC DNA]</scope>
</reference>
<dbReference type="Gramene" id="ERM93572">
    <property type="protein sequence ID" value="ERM93572"/>
    <property type="gene ID" value="AMTR_s00004p00110000"/>
</dbReference>
<dbReference type="HOGENOM" id="CLU_2834515_0_0_1"/>
<organism evidence="1 2">
    <name type="scientific">Amborella trichopoda</name>
    <dbReference type="NCBI Taxonomy" id="13333"/>
    <lineage>
        <taxon>Eukaryota</taxon>
        <taxon>Viridiplantae</taxon>
        <taxon>Streptophyta</taxon>
        <taxon>Embryophyta</taxon>
        <taxon>Tracheophyta</taxon>
        <taxon>Spermatophyta</taxon>
        <taxon>Magnoliopsida</taxon>
        <taxon>Amborellales</taxon>
        <taxon>Amborellaceae</taxon>
        <taxon>Amborella</taxon>
    </lineage>
</organism>
<evidence type="ECO:0000313" key="2">
    <source>
        <dbReference type="Proteomes" id="UP000017836"/>
    </source>
</evidence>
<evidence type="ECO:0000313" key="1">
    <source>
        <dbReference type="EMBL" id="ERM93572.1"/>
    </source>
</evidence>
<sequence>MVAILIRKRKAKECPSSKPLPFYSRTIFVAEMFQKRIKARFPYWNLLSLSSKQELVQALREREKKP</sequence>
<dbReference type="EMBL" id="KI397628">
    <property type="protein sequence ID" value="ERM93572.1"/>
    <property type="molecule type" value="Genomic_DNA"/>
</dbReference>
<dbReference type="AlphaFoldDB" id="W1NDI2"/>
<name>W1NDI2_AMBTC</name>
<protein>
    <submittedName>
        <fullName evidence="1">Uncharacterized protein</fullName>
    </submittedName>
</protein>
<proteinExistence type="predicted"/>
<dbReference type="Proteomes" id="UP000017836">
    <property type="component" value="Unassembled WGS sequence"/>
</dbReference>